<accession>A0A0B7BA77</accession>
<organism evidence="1">
    <name type="scientific">Arion vulgaris</name>
    <dbReference type="NCBI Taxonomy" id="1028688"/>
    <lineage>
        <taxon>Eukaryota</taxon>
        <taxon>Metazoa</taxon>
        <taxon>Spiralia</taxon>
        <taxon>Lophotrochozoa</taxon>
        <taxon>Mollusca</taxon>
        <taxon>Gastropoda</taxon>
        <taxon>Heterobranchia</taxon>
        <taxon>Euthyneura</taxon>
        <taxon>Panpulmonata</taxon>
        <taxon>Eupulmonata</taxon>
        <taxon>Stylommatophora</taxon>
        <taxon>Helicina</taxon>
        <taxon>Arionoidea</taxon>
        <taxon>Arionidae</taxon>
        <taxon>Arion</taxon>
    </lineage>
</organism>
<sequence length="62" mass="6982">MRKLEQSEQHLLLNLLKNAQMVMPLGENEPDYTSYNSVLPENLESNKNPIGIQHCKSGESVA</sequence>
<evidence type="ECO:0000313" key="1">
    <source>
        <dbReference type="EMBL" id="CEK89216.1"/>
    </source>
</evidence>
<reference evidence="1" key="1">
    <citation type="submission" date="2014-12" db="EMBL/GenBank/DDBJ databases">
        <title>Insight into the proteome of Arion vulgaris.</title>
        <authorList>
            <person name="Aradska J."/>
            <person name="Bulat T."/>
            <person name="Smidak R."/>
            <person name="Sarate P."/>
            <person name="Gangsoo J."/>
            <person name="Sialana F."/>
            <person name="Bilban M."/>
            <person name="Lubec G."/>
        </authorList>
    </citation>
    <scope>NUCLEOTIDE SEQUENCE</scope>
    <source>
        <tissue evidence="1">Skin</tissue>
    </source>
</reference>
<dbReference type="EMBL" id="HACG01042351">
    <property type="protein sequence ID" value="CEK89216.1"/>
    <property type="molecule type" value="Transcribed_RNA"/>
</dbReference>
<gene>
    <name evidence="1" type="primary">ORF169604</name>
</gene>
<proteinExistence type="predicted"/>
<feature type="non-terminal residue" evidence="1">
    <location>
        <position position="62"/>
    </location>
</feature>
<dbReference type="AlphaFoldDB" id="A0A0B7BA77"/>
<name>A0A0B7BA77_9EUPU</name>
<protein>
    <submittedName>
        <fullName evidence="1">Uncharacterized protein</fullName>
    </submittedName>
</protein>